<dbReference type="EMBL" id="CP053708">
    <property type="protein sequence ID" value="QKE90933.1"/>
    <property type="molecule type" value="Genomic_DNA"/>
</dbReference>
<evidence type="ECO:0000256" key="8">
    <source>
        <dbReference type="ARBA" id="ARBA00022692"/>
    </source>
</evidence>
<dbReference type="KEGG" id="lck:HN018_13580"/>
<keyword evidence="16" id="KW-0175">Coiled coil</keyword>
<feature type="transmembrane region" description="Helical" evidence="17">
    <location>
        <begin position="35"/>
        <end position="56"/>
    </location>
</feature>
<dbReference type="AlphaFoldDB" id="A0A6M8HR19"/>
<evidence type="ECO:0000256" key="1">
    <source>
        <dbReference type="ARBA" id="ARBA00004429"/>
    </source>
</evidence>
<dbReference type="Pfam" id="PF02706">
    <property type="entry name" value="Wzz"/>
    <property type="match status" value="1"/>
</dbReference>
<evidence type="ECO:0000313" key="21">
    <source>
        <dbReference type="Proteomes" id="UP000500767"/>
    </source>
</evidence>
<name>A0A6M8HR19_9PROT</name>
<keyword evidence="5" id="KW-1003">Cell membrane</keyword>
<keyword evidence="14" id="KW-0829">Tyrosine-protein kinase</keyword>
<proteinExistence type="inferred from homology"/>
<evidence type="ECO:0000256" key="6">
    <source>
        <dbReference type="ARBA" id="ARBA00022519"/>
    </source>
</evidence>
<comment type="catalytic activity">
    <reaction evidence="15">
        <text>L-tyrosyl-[protein] + ATP = O-phospho-L-tyrosyl-[protein] + ADP + H(+)</text>
        <dbReference type="Rhea" id="RHEA:10596"/>
        <dbReference type="Rhea" id="RHEA-COMP:10136"/>
        <dbReference type="Rhea" id="RHEA-COMP:20101"/>
        <dbReference type="ChEBI" id="CHEBI:15378"/>
        <dbReference type="ChEBI" id="CHEBI:30616"/>
        <dbReference type="ChEBI" id="CHEBI:46858"/>
        <dbReference type="ChEBI" id="CHEBI:61978"/>
        <dbReference type="ChEBI" id="CHEBI:456216"/>
        <dbReference type="EC" id="2.7.10.2"/>
    </reaction>
</comment>
<keyword evidence="13 17" id="KW-0472">Membrane</keyword>
<dbReference type="PANTHER" id="PTHR32309">
    <property type="entry name" value="TYROSINE-PROTEIN KINASE"/>
    <property type="match status" value="1"/>
</dbReference>
<dbReference type="Pfam" id="PF13614">
    <property type="entry name" value="AAA_31"/>
    <property type="match status" value="1"/>
</dbReference>
<evidence type="ECO:0000256" key="7">
    <source>
        <dbReference type="ARBA" id="ARBA00022679"/>
    </source>
</evidence>
<comment type="subcellular location">
    <subcellularLocation>
        <location evidence="1">Cell inner membrane</location>
        <topology evidence="1">Multi-pass membrane protein</topology>
    </subcellularLocation>
</comment>
<keyword evidence="10" id="KW-0418">Kinase</keyword>
<dbReference type="Proteomes" id="UP000500767">
    <property type="component" value="Chromosome"/>
</dbReference>
<gene>
    <name evidence="20" type="ORF">HN018_13580</name>
</gene>
<comment type="similarity">
    <text evidence="3">Belongs to the etk/wzc family.</text>
</comment>
<dbReference type="CDD" id="cd05387">
    <property type="entry name" value="BY-kinase"/>
    <property type="match status" value="1"/>
</dbReference>
<keyword evidence="7" id="KW-0808">Transferase</keyword>
<dbReference type="SUPFAM" id="SSF52540">
    <property type="entry name" value="P-loop containing nucleoside triphosphate hydrolases"/>
    <property type="match status" value="1"/>
</dbReference>
<evidence type="ECO:0000259" key="18">
    <source>
        <dbReference type="Pfam" id="PF02706"/>
    </source>
</evidence>
<evidence type="ECO:0000256" key="10">
    <source>
        <dbReference type="ARBA" id="ARBA00022777"/>
    </source>
</evidence>
<evidence type="ECO:0000256" key="5">
    <source>
        <dbReference type="ARBA" id="ARBA00022475"/>
    </source>
</evidence>
<dbReference type="InterPro" id="IPR003856">
    <property type="entry name" value="LPS_length_determ_N"/>
</dbReference>
<feature type="coiled-coil region" evidence="16">
    <location>
        <begin position="353"/>
        <end position="380"/>
    </location>
</feature>
<evidence type="ECO:0000256" key="15">
    <source>
        <dbReference type="ARBA" id="ARBA00051245"/>
    </source>
</evidence>
<evidence type="ECO:0000256" key="16">
    <source>
        <dbReference type="SAM" id="Coils"/>
    </source>
</evidence>
<evidence type="ECO:0000256" key="14">
    <source>
        <dbReference type="ARBA" id="ARBA00023137"/>
    </source>
</evidence>
<feature type="domain" description="Polysaccharide chain length determinant N-terminal" evidence="18">
    <location>
        <begin position="28"/>
        <end position="111"/>
    </location>
</feature>
<keyword evidence="21" id="KW-1185">Reference proteome</keyword>
<keyword evidence="6" id="KW-0997">Cell inner membrane</keyword>
<evidence type="ECO:0000256" key="4">
    <source>
        <dbReference type="ARBA" id="ARBA00011903"/>
    </source>
</evidence>
<keyword evidence="9" id="KW-0547">Nucleotide-binding</keyword>
<protein>
    <recommendedName>
        <fullName evidence="4">non-specific protein-tyrosine kinase</fullName>
        <ecNumber evidence="4">2.7.10.2</ecNumber>
    </recommendedName>
</protein>
<dbReference type="EC" id="2.7.10.2" evidence="4"/>
<dbReference type="PANTHER" id="PTHR32309:SF13">
    <property type="entry name" value="FERRIC ENTEROBACTIN TRANSPORT PROTEIN FEPE"/>
    <property type="match status" value="1"/>
</dbReference>
<dbReference type="Gene3D" id="3.40.50.300">
    <property type="entry name" value="P-loop containing nucleotide triphosphate hydrolases"/>
    <property type="match status" value="1"/>
</dbReference>
<organism evidence="20 21">
    <name type="scientific">Lichenicola cladoniae</name>
    <dbReference type="NCBI Taxonomy" id="1484109"/>
    <lineage>
        <taxon>Bacteria</taxon>
        <taxon>Pseudomonadati</taxon>
        <taxon>Pseudomonadota</taxon>
        <taxon>Alphaproteobacteria</taxon>
        <taxon>Acetobacterales</taxon>
        <taxon>Acetobacteraceae</taxon>
        <taxon>Lichenicola</taxon>
    </lineage>
</organism>
<dbReference type="InterPro" id="IPR027417">
    <property type="entry name" value="P-loop_NTPase"/>
</dbReference>
<dbReference type="InterPro" id="IPR025669">
    <property type="entry name" value="AAA_dom"/>
</dbReference>
<comment type="similarity">
    <text evidence="2">Belongs to the CpsD/CapB family.</text>
</comment>
<evidence type="ECO:0000259" key="19">
    <source>
        <dbReference type="Pfam" id="PF13614"/>
    </source>
</evidence>
<evidence type="ECO:0000256" key="12">
    <source>
        <dbReference type="ARBA" id="ARBA00022989"/>
    </source>
</evidence>
<keyword evidence="12 17" id="KW-1133">Transmembrane helix</keyword>
<reference evidence="20 21" key="1">
    <citation type="journal article" date="2014" name="World J. Microbiol. Biotechnol.">
        <title>Biodiversity and physiological characteristics of Antarctic and Arctic lichens-associated bacteria.</title>
        <authorList>
            <person name="Lee Y.M."/>
            <person name="Kim E.H."/>
            <person name="Lee H.K."/>
            <person name="Hong S.G."/>
        </authorList>
    </citation>
    <scope>NUCLEOTIDE SEQUENCE [LARGE SCALE GENOMIC DNA]</scope>
    <source>
        <strain evidence="20 21">PAMC 26569</strain>
    </source>
</reference>
<dbReference type="InterPro" id="IPR005702">
    <property type="entry name" value="Wzc-like_C"/>
</dbReference>
<evidence type="ECO:0000256" key="2">
    <source>
        <dbReference type="ARBA" id="ARBA00007316"/>
    </source>
</evidence>
<evidence type="ECO:0000256" key="3">
    <source>
        <dbReference type="ARBA" id="ARBA00008883"/>
    </source>
</evidence>
<feature type="transmembrane region" description="Helical" evidence="17">
    <location>
        <begin position="446"/>
        <end position="464"/>
    </location>
</feature>
<feature type="domain" description="AAA" evidence="19">
    <location>
        <begin position="547"/>
        <end position="685"/>
    </location>
</feature>
<dbReference type="RefSeq" id="WP_171836656.1">
    <property type="nucleotide sequence ID" value="NZ_CP053708.1"/>
</dbReference>
<accession>A0A6M8HR19</accession>
<sequence length="732" mass="79037">MSDLLVNESAFSRERPEADGVQAVTRAFRLLRRHIVLFLCVFLCICLLGAGVVALLTPSYTAITSVAIANQDADPLAASGQQVADRLEDDVPATEAAKLESRDVVGAVVRQYPKLLVEPPHGLMFQLCTLGLNMACPKPATVPLNPEEQFQQQVDTALAKLTILPRPRSRIIDVSATAGTGYQAATLANALVANYQRLALAQQTTNIDRVAHWLDARTDQLRQRWLDALHRADNFNVSHNLDNTGDGTTANPLINSQIAEISSELGQAQARLAAALARSSALRDASGQGSGRAAIAMAQQPTLVAASNALMQLQATRAQQAAQFGSNYPGIKALDRQIASTQAALRSETGAALASIREDSVSAQAEVRQLTQRLDALRAQAGQQSPPQAEYRSLVQESQSARDVYQTFLEHSKAVVDRAALLQPPVVVVSSAVASRTPTFPNHMKLGLGIFVVALAIAAATVLVKNLFATGFEDADYLRAAVQLPLLGTIPLITRRRDQQIARYVLDEPSSRVSDAVHELALQLSLLSPKVDAPMAVVITSATPQEGKSTLAMWLALVVRPNGLRVLIIDSDRRRIAPGLHKVRNNHPGFTDLIAGTATPEEAIQTDAETRIDFISPGTTASYSRGSAGITRLRKLIDTLKLSYDMIIIDSPPLLSSSDVLALARVADQTVFVCRWQQTSRQAVMTSLDRLRTCGARISGVVVSMVSKGFEDNGYDDYNRRELALIKKFYGS</sequence>
<dbReference type="GO" id="GO:0005886">
    <property type="term" value="C:plasma membrane"/>
    <property type="evidence" value="ECO:0007669"/>
    <property type="project" value="UniProtKB-SubCell"/>
</dbReference>
<evidence type="ECO:0000256" key="9">
    <source>
        <dbReference type="ARBA" id="ARBA00022741"/>
    </source>
</evidence>
<dbReference type="InterPro" id="IPR050445">
    <property type="entry name" value="Bact_polysacc_biosynth/exp"/>
</dbReference>
<keyword evidence="11" id="KW-0067">ATP-binding</keyword>
<keyword evidence="8 17" id="KW-0812">Transmembrane</keyword>
<evidence type="ECO:0000256" key="11">
    <source>
        <dbReference type="ARBA" id="ARBA00022840"/>
    </source>
</evidence>
<evidence type="ECO:0000256" key="13">
    <source>
        <dbReference type="ARBA" id="ARBA00023136"/>
    </source>
</evidence>
<evidence type="ECO:0000313" key="20">
    <source>
        <dbReference type="EMBL" id="QKE90933.1"/>
    </source>
</evidence>
<evidence type="ECO:0000256" key="17">
    <source>
        <dbReference type="SAM" id="Phobius"/>
    </source>
</evidence>